<dbReference type="PANTHER" id="PTHR11902">
    <property type="entry name" value="ENOLASE"/>
    <property type="match status" value="1"/>
</dbReference>
<feature type="domain" description="Enolase N-terminal" evidence="14">
    <location>
        <begin position="4"/>
        <end position="132"/>
    </location>
</feature>
<keyword evidence="8 9" id="KW-0456">Lyase</keyword>
<dbReference type="GO" id="GO:0006096">
    <property type="term" value="P:glycolytic process"/>
    <property type="evidence" value="ECO:0007669"/>
    <property type="project" value="UniProtKB-UniRule"/>
</dbReference>
<feature type="binding site" evidence="9">
    <location>
        <position position="339"/>
    </location>
    <ligand>
        <name>(2R)-2-phosphoglycerate</name>
        <dbReference type="ChEBI" id="CHEBI:58289"/>
    </ligand>
</feature>
<feature type="binding site" evidence="9 12">
    <location>
        <position position="244"/>
    </location>
    <ligand>
        <name>Mg(2+)</name>
        <dbReference type="ChEBI" id="CHEBI:18420"/>
    </ligand>
</feature>
<reference evidence="15 16" key="1">
    <citation type="submission" date="2017-09" db="EMBL/GenBank/DDBJ databases">
        <title>Depth-based differentiation of microbial function through sediment-hosted aquifers and enrichment of novel symbionts in the deep terrestrial subsurface.</title>
        <authorList>
            <person name="Probst A.J."/>
            <person name="Ladd B."/>
            <person name="Jarett J.K."/>
            <person name="Geller-Mcgrath D.E."/>
            <person name="Sieber C.M."/>
            <person name="Emerson J.B."/>
            <person name="Anantharaman K."/>
            <person name="Thomas B.C."/>
            <person name="Malmstrom R."/>
            <person name="Stieglmeier M."/>
            <person name="Klingl A."/>
            <person name="Woyke T."/>
            <person name="Ryan C.M."/>
            <person name="Banfield J.F."/>
        </authorList>
    </citation>
    <scope>NUCLEOTIDE SEQUENCE [LARGE SCALE GENOMIC DNA]</scope>
    <source>
        <strain evidence="15">CG10_big_fil_rev_8_21_14_0_10_45_14</strain>
    </source>
</reference>
<dbReference type="GO" id="GO:0005576">
    <property type="term" value="C:extracellular region"/>
    <property type="evidence" value="ECO:0007669"/>
    <property type="project" value="UniProtKB-SubCell"/>
</dbReference>
<comment type="similarity">
    <text evidence="2 9">Belongs to the enolase family.</text>
</comment>
<feature type="binding site" evidence="9">
    <location>
        <position position="390"/>
    </location>
    <ligand>
        <name>(2R)-2-phosphoglycerate</name>
        <dbReference type="ChEBI" id="CHEBI:58289"/>
    </ligand>
</feature>
<gene>
    <name evidence="9" type="primary">eno</name>
    <name evidence="15" type="ORF">COV07_00285</name>
</gene>
<proteinExistence type="inferred from homology"/>
<feature type="binding site" evidence="11">
    <location>
        <position position="157"/>
    </location>
    <ligand>
        <name>substrate</name>
    </ligand>
</feature>
<dbReference type="NCBIfam" id="TIGR01060">
    <property type="entry name" value="eno"/>
    <property type="match status" value="1"/>
</dbReference>
<evidence type="ECO:0000256" key="10">
    <source>
        <dbReference type="PIRSR" id="PIRSR001400-1"/>
    </source>
</evidence>
<comment type="function">
    <text evidence="9">Catalyzes the reversible conversion of 2-phosphoglycerate (2-PG) into phosphoenolpyruvate (PEP). It is essential for the degradation of carbohydrates via glycolysis.</text>
</comment>
<comment type="catalytic activity">
    <reaction evidence="9">
        <text>(2R)-2-phosphoglycerate = phosphoenolpyruvate + H2O</text>
        <dbReference type="Rhea" id="RHEA:10164"/>
        <dbReference type="ChEBI" id="CHEBI:15377"/>
        <dbReference type="ChEBI" id="CHEBI:58289"/>
        <dbReference type="ChEBI" id="CHEBI:58702"/>
        <dbReference type="EC" id="4.2.1.11"/>
    </reaction>
</comment>
<keyword evidence="15" id="KW-0670">Pyruvate</keyword>
<dbReference type="PANTHER" id="PTHR11902:SF1">
    <property type="entry name" value="ENOLASE"/>
    <property type="match status" value="1"/>
</dbReference>
<evidence type="ECO:0000256" key="11">
    <source>
        <dbReference type="PIRSR" id="PIRSR001400-2"/>
    </source>
</evidence>
<evidence type="ECO:0000313" key="15">
    <source>
        <dbReference type="EMBL" id="PIR47191.1"/>
    </source>
</evidence>
<dbReference type="Gene3D" id="3.30.390.10">
    <property type="entry name" value="Enolase-like, N-terminal domain"/>
    <property type="match status" value="1"/>
</dbReference>
<keyword evidence="6 9" id="KW-0460">Magnesium</keyword>
<keyword evidence="7 9" id="KW-0324">Glycolysis</keyword>
<dbReference type="EC" id="4.2.1.11" evidence="3 9"/>
<evidence type="ECO:0000259" key="14">
    <source>
        <dbReference type="SMART" id="SM01193"/>
    </source>
</evidence>
<dbReference type="SFLD" id="SFLDF00002">
    <property type="entry name" value="enolase"/>
    <property type="match status" value="1"/>
</dbReference>
<comment type="caution">
    <text evidence="15">The sequence shown here is derived from an EMBL/GenBank/DDBJ whole genome shotgun (WGS) entry which is preliminary data.</text>
</comment>
<evidence type="ECO:0000256" key="2">
    <source>
        <dbReference type="ARBA" id="ARBA00009604"/>
    </source>
</evidence>
<feature type="binding site" evidence="11">
    <location>
        <begin position="366"/>
        <end position="369"/>
    </location>
    <ligand>
        <name>substrate</name>
    </ligand>
</feature>
<dbReference type="CDD" id="cd03313">
    <property type="entry name" value="enolase"/>
    <property type="match status" value="1"/>
</dbReference>
<dbReference type="GO" id="GO:0000287">
    <property type="term" value="F:magnesium ion binding"/>
    <property type="evidence" value="ECO:0007669"/>
    <property type="project" value="UniProtKB-UniRule"/>
</dbReference>
<dbReference type="GO" id="GO:0009986">
    <property type="term" value="C:cell surface"/>
    <property type="evidence" value="ECO:0007669"/>
    <property type="project" value="UniProtKB-SubCell"/>
</dbReference>
<dbReference type="SUPFAM" id="SSF51604">
    <property type="entry name" value="Enolase C-terminal domain-like"/>
    <property type="match status" value="1"/>
</dbReference>
<feature type="binding site" evidence="9 12">
    <location>
        <position position="287"/>
    </location>
    <ligand>
        <name>Mg(2+)</name>
        <dbReference type="ChEBI" id="CHEBI:18420"/>
    </ligand>
</feature>
<organism evidence="15 16">
    <name type="scientific">Candidatus Vogelbacteria bacterium CG10_big_fil_rev_8_21_14_0_10_45_14</name>
    <dbReference type="NCBI Taxonomy" id="1975042"/>
    <lineage>
        <taxon>Bacteria</taxon>
        <taxon>Candidatus Vogeliibacteriota</taxon>
    </lineage>
</organism>
<dbReference type="Proteomes" id="UP000230833">
    <property type="component" value="Unassembled WGS sequence"/>
</dbReference>
<comment type="cofactor">
    <cofactor evidence="12">
        <name>Mg(2+)</name>
        <dbReference type="ChEBI" id="CHEBI:18420"/>
    </cofactor>
    <text evidence="12">Mg(2+) is required for catalysis and for stabilizing the dimer.</text>
</comment>
<dbReference type="Pfam" id="PF00113">
    <property type="entry name" value="Enolase_C"/>
    <property type="match status" value="1"/>
</dbReference>
<evidence type="ECO:0000256" key="6">
    <source>
        <dbReference type="ARBA" id="ARBA00022842"/>
    </source>
</evidence>
<evidence type="ECO:0000256" key="3">
    <source>
        <dbReference type="ARBA" id="ARBA00012058"/>
    </source>
</evidence>
<dbReference type="InterPro" id="IPR036849">
    <property type="entry name" value="Enolase-like_C_sf"/>
</dbReference>
<dbReference type="PRINTS" id="PR00148">
    <property type="entry name" value="ENOLASE"/>
</dbReference>
<dbReference type="SFLD" id="SFLDG00178">
    <property type="entry name" value="enolase"/>
    <property type="match status" value="1"/>
</dbReference>
<feature type="active site" description="Proton acceptor" evidence="9 10">
    <location>
        <position position="339"/>
    </location>
</feature>
<dbReference type="SFLD" id="SFLDS00001">
    <property type="entry name" value="Enolase"/>
    <property type="match status" value="1"/>
</dbReference>
<feature type="binding site" evidence="9">
    <location>
        <position position="165"/>
    </location>
    <ligand>
        <name>(2R)-2-phosphoglycerate</name>
        <dbReference type="ChEBI" id="CHEBI:58289"/>
    </ligand>
</feature>
<sequence length="416" mass="45627">MYSIQNLKGREILDSRGTPTIEVDCLLDGGIVGRASVPSGASTGSHEAIELRDGEMRYFGMGVEKAIHNVDVEINEELSGKEWTQKSLDDALIHIDGTNEKSRLGANAMLAVSLAFAKSVAIADRKPFFQYISDISNIGRPPSLPTPMMNVINGGLHAPGGTDIQEYMLVTHGFKSFKEKLRAGAETYRSLKDILRERGERTLVGDEGGFSPSVSRNEDIFTLLVESMRRADYREGEQISIAIDVAASEFYEDGKYELRKDGVSLSSSELAVVYKDWTSRFPLMSIEDGLAEDDWDGWVDHAKLLGEKTLLVGDDLFVTNAGRIKEGIGRGVANAVLIKPNQIGTLTETIEAVQTAYSGNYKVIISHRSGETEDTAIAHLAVGLGTEYIKAGAPARGERTTKYNELLRIEQEFENK</sequence>
<evidence type="ECO:0000313" key="16">
    <source>
        <dbReference type="Proteomes" id="UP000230833"/>
    </source>
</evidence>
<dbReference type="InterPro" id="IPR020809">
    <property type="entry name" value="Enolase_CS"/>
</dbReference>
<feature type="binding site" evidence="9 12">
    <location>
        <position position="314"/>
    </location>
    <ligand>
        <name>Mg(2+)</name>
        <dbReference type="ChEBI" id="CHEBI:18420"/>
    </ligand>
</feature>
<feature type="binding site" evidence="11">
    <location>
        <position position="390"/>
    </location>
    <ligand>
        <name>substrate</name>
    </ligand>
</feature>
<dbReference type="InterPro" id="IPR020811">
    <property type="entry name" value="Enolase_N"/>
</dbReference>
<keyword evidence="9" id="KW-0963">Cytoplasm</keyword>
<keyword evidence="5 9" id="KW-0964">Secreted</keyword>
<feature type="binding site" evidence="9">
    <location>
        <position position="369"/>
    </location>
    <ligand>
        <name>(2R)-2-phosphoglycerate</name>
        <dbReference type="ChEBI" id="CHEBI:58289"/>
    </ligand>
</feature>
<dbReference type="InterPro" id="IPR029017">
    <property type="entry name" value="Enolase-like_N"/>
</dbReference>
<dbReference type="AlphaFoldDB" id="A0A2H0RKW1"/>
<dbReference type="SUPFAM" id="SSF54826">
    <property type="entry name" value="Enolase N-terminal domain-like"/>
    <property type="match status" value="1"/>
</dbReference>
<feature type="binding site" evidence="11">
    <location>
        <position position="166"/>
    </location>
    <ligand>
        <name>substrate</name>
    </ligand>
</feature>
<dbReference type="SMART" id="SM01193">
    <property type="entry name" value="Enolase_N"/>
    <property type="match status" value="1"/>
</dbReference>
<feature type="active site" description="Proton donor" evidence="9 10">
    <location>
        <position position="207"/>
    </location>
</feature>
<evidence type="ECO:0000256" key="1">
    <source>
        <dbReference type="ARBA" id="ARBA00005031"/>
    </source>
</evidence>
<evidence type="ECO:0000256" key="7">
    <source>
        <dbReference type="ARBA" id="ARBA00023152"/>
    </source>
</evidence>
<dbReference type="InterPro" id="IPR000941">
    <property type="entry name" value="Enolase"/>
</dbReference>
<evidence type="ECO:0000256" key="9">
    <source>
        <dbReference type="HAMAP-Rule" id="MF_00318"/>
    </source>
</evidence>
<protein>
    <recommendedName>
        <fullName evidence="4 9">Enolase</fullName>
        <ecNumber evidence="3 9">4.2.1.11</ecNumber>
    </recommendedName>
    <alternativeName>
        <fullName evidence="9">2-phospho-D-glycerate hydro-lyase</fullName>
    </alternativeName>
    <alternativeName>
        <fullName evidence="9">2-phosphoglycerate dehydratase</fullName>
    </alternativeName>
</protein>
<feature type="binding site" evidence="9">
    <location>
        <position position="368"/>
    </location>
    <ligand>
        <name>(2R)-2-phosphoglycerate</name>
        <dbReference type="ChEBI" id="CHEBI:58289"/>
    </ligand>
</feature>
<dbReference type="GO" id="GO:0000015">
    <property type="term" value="C:phosphopyruvate hydratase complex"/>
    <property type="evidence" value="ECO:0007669"/>
    <property type="project" value="InterPro"/>
</dbReference>
<dbReference type="InterPro" id="IPR020810">
    <property type="entry name" value="Enolase_C"/>
</dbReference>
<dbReference type="Gene3D" id="3.20.20.120">
    <property type="entry name" value="Enolase-like C-terminal domain"/>
    <property type="match status" value="1"/>
</dbReference>
<feature type="domain" description="Enolase C-terminal TIM barrel" evidence="13">
    <location>
        <begin position="141"/>
        <end position="416"/>
    </location>
</feature>
<feature type="binding site" evidence="11">
    <location>
        <position position="287"/>
    </location>
    <ligand>
        <name>substrate</name>
    </ligand>
</feature>
<evidence type="ECO:0000256" key="12">
    <source>
        <dbReference type="PIRSR" id="PIRSR001400-3"/>
    </source>
</evidence>
<dbReference type="UniPathway" id="UPA00109">
    <property type="reaction ID" value="UER00187"/>
</dbReference>
<dbReference type="EMBL" id="PCYL01000004">
    <property type="protein sequence ID" value="PIR47191.1"/>
    <property type="molecule type" value="Genomic_DNA"/>
</dbReference>
<comment type="cofactor">
    <cofactor evidence="9">
        <name>Mg(2+)</name>
        <dbReference type="ChEBI" id="CHEBI:18420"/>
    </cofactor>
    <text evidence="9">Binds a second Mg(2+) ion via substrate during catalysis.</text>
</comment>
<dbReference type="PIRSF" id="PIRSF001400">
    <property type="entry name" value="Enolase"/>
    <property type="match status" value="1"/>
</dbReference>
<feature type="binding site" evidence="11">
    <location>
        <position position="314"/>
    </location>
    <ligand>
        <name>substrate</name>
    </ligand>
</feature>
<evidence type="ECO:0000256" key="8">
    <source>
        <dbReference type="ARBA" id="ARBA00023239"/>
    </source>
</evidence>
<dbReference type="GO" id="GO:0004634">
    <property type="term" value="F:phosphopyruvate hydratase activity"/>
    <property type="evidence" value="ECO:0007669"/>
    <property type="project" value="UniProtKB-UniRule"/>
</dbReference>
<accession>A0A2H0RKW1</accession>
<evidence type="ECO:0000256" key="4">
    <source>
        <dbReference type="ARBA" id="ARBA00017068"/>
    </source>
</evidence>
<dbReference type="SMART" id="SM01192">
    <property type="entry name" value="Enolase_C"/>
    <property type="match status" value="1"/>
</dbReference>
<comment type="pathway">
    <text evidence="1 9">Carbohydrate degradation; glycolysis; pyruvate from D-glyceraldehyde 3-phosphate: step 4/5.</text>
</comment>
<dbReference type="PROSITE" id="PS00164">
    <property type="entry name" value="ENOLASE"/>
    <property type="match status" value="1"/>
</dbReference>
<keyword evidence="9 12" id="KW-0479">Metal-binding</keyword>
<dbReference type="HAMAP" id="MF_00318">
    <property type="entry name" value="Enolase"/>
    <property type="match status" value="1"/>
</dbReference>
<evidence type="ECO:0000259" key="13">
    <source>
        <dbReference type="SMART" id="SM01192"/>
    </source>
</evidence>
<evidence type="ECO:0000256" key="5">
    <source>
        <dbReference type="ARBA" id="ARBA00022525"/>
    </source>
</evidence>
<comment type="subcellular location">
    <subcellularLocation>
        <location evidence="9">Cytoplasm</location>
    </subcellularLocation>
    <subcellularLocation>
        <location evidence="9">Secreted</location>
    </subcellularLocation>
    <subcellularLocation>
        <location evidence="9">Cell surface</location>
    </subcellularLocation>
    <text evidence="9">Fractions of enolase are present in both the cytoplasm and on the cell surface.</text>
</comment>
<dbReference type="Pfam" id="PF03952">
    <property type="entry name" value="Enolase_N"/>
    <property type="match status" value="1"/>
</dbReference>
<name>A0A2H0RKW1_9BACT</name>